<proteinExistence type="predicted"/>
<organism evidence="6 7">
    <name type="scientific">Gopherus agassizii</name>
    <name type="common">Agassiz's desert tortoise</name>
    <dbReference type="NCBI Taxonomy" id="38772"/>
    <lineage>
        <taxon>Eukaryota</taxon>
        <taxon>Metazoa</taxon>
        <taxon>Chordata</taxon>
        <taxon>Craniata</taxon>
        <taxon>Vertebrata</taxon>
        <taxon>Euteleostomi</taxon>
        <taxon>Archelosauria</taxon>
        <taxon>Testudinata</taxon>
        <taxon>Testudines</taxon>
        <taxon>Cryptodira</taxon>
        <taxon>Durocryptodira</taxon>
        <taxon>Testudinoidea</taxon>
        <taxon>Testudinidae</taxon>
        <taxon>Gopherus</taxon>
    </lineage>
</organism>
<accession>A0A452HLW3</accession>
<dbReference type="Pfam" id="PF00084">
    <property type="entry name" value="Sushi"/>
    <property type="match status" value="2"/>
</dbReference>
<dbReference type="PANTHER" id="PTHR45785:SF3">
    <property type="entry name" value="COAGULATION FACTOR XIII B CHAIN"/>
    <property type="match status" value="1"/>
</dbReference>
<comment type="caution">
    <text evidence="4">Lacks conserved residue(s) required for the propagation of feature annotation.</text>
</comment>
<dbReference type="FunFam" id="2.10.70.10:FF:000060">
    <property type="entry name" value="Complement inhibitory factor H"/>
    <property type="match status" value="1"/>
</dbReference>
<keyword evidence="2" id="KW-0732">Signal</keyword>
<dbReference type="InterPro" id="IPR051503">
    <property type="entry name" value="ComplSys_Reg/VirEntry_Med"/>
</dbReference>
<dbReference type="SUPFAM" id="SSF57535">
    <property type="entry name" value="Complement control module/SCR domain"/>
    <property type="match status" value="3"/>
</dbReference>
<evidence type="ECO:0000256" key="4">
    <source>
        <dbReference type="PROSITE-ProRule" id="PRU00302"/>
    </source>
</evidence>
<evidence type="ECO:0000313" key="7">
    <source>
        <dbReference type="Proteomes" id="UP000291020"/>
    </source>
</evidence>
<dbReference type="STRING" id="38772.ENSGAGP00000015929"/>
<reference evidence="7" key="1">
    <citation type="journal article" date="2017" name="PLoS ONE">
        <title>The Agassiz's desert tortoise genome provides a resource for the conservation of a threatened species.</title>
        <authorList>
            <person name="Tollis M."/>
            <person name="DeNardo D.F."/>
            <person name="Cornelius J.A."/>
            <person name="Dolby G.A."/>
            <person name="Edwards T."/>
            <person name="Henen B.T."/>
            <person name="Karl A.E."/>
            <person name="Murphy R.W."/>
            <person name="Kusumi K."/>
        </authorList>
    </citation>
    <scope>NUCLEOTIDE SEQUENCE [LARGE SCALE GENOMIC DNA]</scope>
</reference>
<name>A0A452HLW3_9SAUR</name>
<dbReference type="SMART" id="SM00032">
    <property type="entry name" value="CCP"/>
    <property type="match status" value="3"/>
</dbReference>
<dbReference type="GO" id="GO:0007596">
    <property type="term" value="P:blood coagulation"/>
    <property type="evidence" value="ECO:0007669"/>
    <property type="project" value="TreeGrafter"/>
</dbReference>
<protein>
    <recommendedName>
        <fullName evidence="5">Sushi domain-containing protein</fullName>
    </recommendedName>
</protein>
<feature type="domain" description="Sushi" evidence="5">
    <location>
        <begin position="70"/>
        <end position="128"/>
    </location>
</feature>
<sequence>MVLLLETWETCPSPPAIKNGASFRPLLTNYTAGSSVKYRCHRYHVLEGPETVHCVQGKWTAQPTCLDPKEKCGSPPVVKNGDVIGPRLTEYESDSSVEYTCFEHHFLQGSNRIYCSNRQWTTPPDCIEPCTLSKEIMDKNNLILRWSFDDKSYFFHGDYIEFLCKENHYGAPSTSMFDFRVQCSRGQLTYPRCIERGR</sequence>
<feature type="disulfide bond" evidence="4">
    <location>
        <begin position="11"/>
        <end position="54"/>
    </location>
</feature>
<dbReference type="Proteomes" id="UP000291020">
    <property type="component" value="Unassembled WGS sequence"/>
</dbReference>
<keyword evidence="1 4" id="KW-0768">Sushi</keyword>
<dbReference type="Gene3D" id="2.10.70.10">
    <property type="entry name" value="Complement Module, domain 1"/>
    <property type="match status" value="3"/>
</dbReference>
<keyword evidence="3 4" id="KW-1015">Disulfide bond</keyword>
<evidence type="ECO:0000256" key="1">
    <source>
        <dbReference type="ARBA" id="ARBA00022659"/>
    </source>
</evidence>
<reference evidence="6" key="2">
    <citation type="submission" date="2025-08" db="UniProtKB">
        <authorList>
            <consortium name="Ensembl"/>
        </authorList>
    </citation>
    <scope>IDENTIFICATION</scope>
</reference>
<dbReference type="CDD" id="cd00033">
    <property type="entry name" value="CCP"/>
    <property type="match status" value="2"/>
</dbReference>
<dbReference type="InterPro" id="IPR035976">
    <property type="entry name" value="Sushi/SCR/CCP_sf"/>
</dbReference>
<dbReference type="AlphaFoldDB" id="A0A452HLW3"/>
<dbReference type="InterPro" id="IPR000436">
    <property type="entry name" value="Sushi_SCR_CCP_dom"/>
</dbReference>
<feature type="disulfide bond" evidence="4">
    <location>
        <begin position="72"/>
        <end position="115"/>
    </location>
</feature>
<evidence type="ECO:0000313" key="6">
    <source>
        <dbReference type="Ensembl" id="ENSGAGP00000015929.1"/>
    </source>
</evidence>
<feature type="domain" description="Sushi" evidence="5">
    <location>
        <begin position="9"/>
        <end position="67"/>
    </location>
</feature>
<dbReference type="PANTHER" id="PTHR45785">
    <property type="entry name" value="COMPLEMENT FACTOR H-RELATED"/>
    <property type="match status" value="1"/>
</dbReference>
<keyword evidence="7" id="KW-1185">Reference proteome</keyword>
<dbReference type="PROSITE" id="PS50923">
    <property type="entry name" value="SUSHI"/>
    <property type="match status" value="2"/>
</dbReference>
<evidence type="ECO:0000256" key="2">
    <source>
        <dbReference type="ARBA" id="ARBA00022729"/>
    </source>
</evidence>
<evidence type="ECO:0000256" key="3">
    <source>
        <dbReference type="ARBA" id="ARBA00023157"/>
    </source>
</evidence>
<dbReference type="Ensembl" id="ENSGAGT00000018204.1">
    <property type="protein sequence ID" value="ENSGAGP00000015929.1"/>
    <property type="gene ID" value="ENSGAGG00000011991.1"/>
</dbReference>
<evidence type="ECO:0000259" key="5">
    <source>
        <dbReference type="PROSITE" id="PS50923"/>
    </source>
</evidence>
<reference evidence="6" key="3">
    <citation type="submission" date="2025-09" db="UniProtKB">
        <authorList>
            <consortium name="Ensembl"/>
        </authorList>
    </citation>
    <scope>IDENTIFICATION</scope>
</reference>